<evidence type="ECO:0000313" key="1">
    <source>
        <dbReference type="EMBL" id="GAA3529100.1"/>
    </source>
</evidence>
<dbReference type="SUPFAM" id="SSF102198">
    <property type="entry name" value="Putative cyclase"/>
    <property type="match status" value="1"/>
</dbReference>
<reference evidence="2" key="1">
    <citation type="journal article" date="2019" name="Int. J. Syst. Evol. Microbiol.">
        <title>The Global Catalogue of Microorganisms (GCM) 10K type strain sequencing project: providing services to taxonomists for standard genome sequencing and annotation.</title>
        <authorList>
            <consortium name="The Broad Institute Genomics Platform"/>
            <consortium name="The Broad Institute Genome Sequencing Center for Infectious Disease"/>
            <person name="Wu L."/>
            <person name="Ma J."/>
        </authorList>
    </citation>
    <scope>NUCLEOTIDE SEQUENCE [LARGE SCALE GENOMIC DNA]</scope>
    <source>
        <strain evidence="2">JCM 16898</strain>
    </source>
</reference>
<evidence type="ECO:0000313" key="2">
    <source>
        <dbReference type="Proteomes" id="UP001500689"/>
    </source>
</evidence>
<dbReference type="PANTHER" id="PTHR34861:SF10">
    <property type="entry name" value="CYCLASE"/>
    <property type="match status" value="1"/>
</dbReference>
<dbReference type="RefSeq" id="WP_344855731.1">
    <property type="nucleotide sequence ID" value="NZ_BAAAZN010000001.1"/>
</dbReference>
<keyword evidence="2" id="KW-1185">Reference proteome</keyword>
<organism evidence="1 2">
    <name type="scientific">Amycolatopsis ultiminotia</name>
    <dbReference type="NCBI Taxonomy" id="543629"/>
    <lineage>
        <taxon>Bacteria</taxon>
        <taxon>Bacillati</taxon>
        <taxon>Actinomycetota</taxon>
        <taxon>Actinomycetes</taxon>
        <taxon>Pseudonocardiales</taxon>
        <taxon>Pseudonocardiaceae</taxon>
        <taxon>Amycolatopsis</taxon>
    </lineage>
</organism>
<dbReference type="EMBL" id="BAAAZN010000001">
    <property type="protein sequence ID" value="GAA3529100.1"/>
    <property type="molecule type" value="Genomic_DNA"/>
</dbReference>
<dbReference type="PANTHER" id="PTHR34861">
    <property type="match status" value="1"/>
</dbReference>
<dbReference type="Gene3D" id="3.50.30.50">
    <property type="entry name" value="Putative cyclase"/>
    <property type="match status" value="1"/>
</dbReference>
<proteinExistence type="predicted"/>
<protein>
    <submittedName>
        <fullName evidence="1">Cyclase family protein</fullName>
    </submittedName>
</protein>
<dbReference type="InterPro" id="IPR037175">
    <property type="entry name" value="KFase_sf"/>
</dbReference>
<dbReference type="InterPro" id="IPR007325">
    <property type="entry name" value="KFase/CYL"/>
</dbReference>
<sequence>MDTPYSELPVREGVRSSWGLWGPEDRFGALNLVTEARTKAGAAEVRTGRAFPLNLELELPDPPLSGRPSFAYRVVPVAAELGNDDEYDQFNVQASSQIDGFAHVRHPKLGFYNGLAREDHGMHYWARRGIAARGVLADVAGWRERQGRPLAQGTTDPITPHDLLATFDDQGSVVEPGDVLLVRTGFVSWYRGLGRAEREAFTTELRMPGLAQGTDMARALWDLHPSLVAADNMGLEVWPPKADPADLMGDPEAAEERFLHTALIPLLGIPIGELWDLDRLAVDCAADGRYTCQVVCAPMNKEGGIASMANAVAVK</sequence>
<gene>
    <name evidence="1" type="ORF">GCM10022222_10200</name>
</gene>
<accession>A0ABP6V8K1</accession>
<dbReference type="Proteomes" id="UP001500689">
    <property type="component" value="Unassembled WGS sequence"/>
</dbReference>
<dbReference type="Pfam" id="PF04199">
    <property type="entry name" value="Cyclase"/>
    <property type="match status" value="1"/>
</dbReference>
<name>A0ABP6V8K1_9PSEU</name>
<comment type="caution">
    <text evidence="1">The sequence shown here is derived from an EMBL/GenBank/DDBJ whole genome shotgun (WGS) entry which is preliminary data.</text>
</comment>